<keyword evidence="8" id="KW-0963">Cytoplasm</keyword>
<gene>
    <name evidence="23" type="ORF">KC01_LOCUS19481</name>
</gene>
<keyword evidence="7" id="KW-0158">Chromosome</keyword>
<dbReference type="SUPFAM" id="SSF52768">
    <property type="entry name" value="Arginase/deacetylase"/>
    <property type="match status" value="1"/>
</dbReference>
<dbReference type="GO" id="GO:0005634">
    <property type="term" value="C:nucleus"/>
    <property type="evidence" value="ECO:0007669"/>
    <property type="project" value="UniProtKB-SubCell"/>
</dbReference>
<keyword evidence="9" id="KW-0678">Repressor</keyword>
<comment type="catalytic activity">
    <reaction evidence="20">
        <text>N(6)-(2E)-butenoyl-L-lysyl-[protein] + H2O = (2E)-2-butenoate + L-lysyl-[protein]</text>
        <dbReference type="Rhea" id="RHEA:69172"/>
        <dbReference type="Rhea" id="RHEA-COMP:9752"/>
        <dbReference type="Rhea" id="RHEA-COMP:13707"/>
        <dbReference type="ChEBI" id="CHEBI:15377"/>
        <dbReference type="ChEBI" id="CHEBI:29969"/>
        <dbReference type="ChEBI" id="CHEBI:35899"/>
        <dbReference type="ChEBI" id="CHEBI:137954"/>
    </reaction>
    <physiologicalReaction direction="left-to-right" evidence="20">
        <dbReference type="Rhea" id="RHEA:69173"/>
    </physiologicalReaction>
</comment>
<evidence type="ECO:0000256" key="11">
    <source>
        <dbReference type="ARBA" id="ARBA00022801"/>
    </source>
</evidence>
<evidence type="ECO:0000256" key="20">
    <source>
        <dbReference type="ARBA" id="ARBA00049193"/>
    </source>
</evidence>
<keyword evidence="13" id="KW-0805">Transcription regulation</keyword>
<dbReference type="GO" id="GO:0031507">
    <property type="term" value="P:heterochromatin formation"/>
    <property type="evidence" value="ECO:0007669"/>
    <property type="project" value="TreeGrafter"/>
</dbReference>
<evidence type="ECO:0000256" key="7">
    <source>
        <dbReference type="ARBA" id="ARBA00022454"/>
    </source>
</evidence>
<dbReference type="InterPro" id="IPR023801">
    <property type="entry name" value="His_deacetylse_dom"/>
</dbReference>
<dbReference type="InterPro" id="IPR037138">
    <property type="entry name" value="His_deacetylse_dom_sf"/>
</dbReference>
<evidence type="ECO:0000256" key="17">
    <source>
        <dbReference type="ARBA" id="ARBA00041964"/>
    </source>
</evidence>
<comment type="cofactor">
    <cofactor evidence="1">
        <name>a divalent metal cation</name>
        <dbReference type="ChEBI" id="CHEBI:60240"/>
    </cofactor>
</comment>
<dbReference type="PANTHER" id="PTHR10625:SF14">
    <property type="entry name" value="HISTONE DEACETYLASE 8"/>
    <property type="match status" value="1"/>
</dbReference>
<evidence type="ECO:0000313" key="23">
    <source>
        <dbReference type="EMBL" id="CAL1589873.1"/>
    </source>
</evidence>
<evidence type="ECO:0000256" key="16">
    <source>
        <dbReference type="ARBA" id="ARBA00040347"/>
    </source>
</evidence>
<comment type="catalytic activity">
    <reaction evidence="19">
        <text>N(6)-acetyl-L-lysyl-[protein] + H2O = L-lysyl-[protein] + acetate</text>
        <dbReference type="Rhea" id="RHEA:58108"/>
        <dbReference type="Rhea" id="RHEA-COMP:9752"/>
        <dbReference type="Rhea" id="RHEA-COMP:10731"/>
        <dbReference type="ChEBI" id="CHEBI:15377"/>
        <dbReference type="ChEBI" id="CHEBI:29969"/>
        <dbReference type="ChEBI" id="CHEBI:30089"/>
        <dbReference type="ChEBI" id="CHEBI:61930"/>
    </reaction>
    <physiologicalReaction direction="left-to-right" evidence="19">
        <dbReference type="Rhea" id="RHEA:58109"/>
    </physiologicalReaction>
</comment>
<dbReference type="Pfam" id="PF00850">
    <property type="entry name" value="Hist_deacetyl"/>
    <property type="match status" value="1"/>
</dbReference>
<name>A0AAV2KIN6_KNICA</name>
<evidence type="ECO:0000259" key="22">
    <source>
        <dbReference type="Pfam" id="PF00850"/>
    </source>
</evidence>
<feature type="domain" description="Histone deacetylase" evidence="22">
    <location>
        <begin position="35"/>
        <end position="185"/>
    </location>
</feature>
<proteinExistence type="inferred from homology"/>
<dbReference type="PRINTS" id="PR01270">
    <property type="entry name" value="HDASUPER"/>
</dbReference>
<dbReference type="AlphaFoldDB" id="A0AAV2KIN6"/>
<dbReference type="PANTHER" id="PTHR10625">
    <property type="entry name" value="HISTONE DEACETYLASE HDAC1-RELATED"/>
    <property type="match status" value="1"/>
</dbReference>
<organism evidence="23 24">
    <name type="scientific">Knipowitschia caucasica</name>
    <name type="common">Caucasian dwarf goby</name>
    <name type="synonym">Pomatoschistus caucasicus</name>
    <dbReference type="NCBI Taxonomy" id="637954"/>
    <lineage>
        <taxon>Eukaryota</taxon>
        <taxon>Metazoa</taxon>
        <taxon>Chordata</taxon>
        <taxon>Craniata</taxon>
        <taxon>Vertebrata</taxon>
        <taxon>Euteleostomi</taxon>
        <taxon>Actinopterygii</taxon>
        <taxon>Neopterygii</taxon>
        <taxon>Teleostei</taxon>
        <taxon>Neoteleostei</taxon>
        <taxon>Acanthomorphata</taxon>
        <taxon>Gobiaria</taxon>
        <taxon>Gobiiformes</taxon>
        <taxon>Gobioidei</taxon>
        <taxon>Gobiidae</taxon>
        <taxon>Gobiinae</taxon>
        <taxon>Knipowitschia</taxon>
    </lineage>
</organism>
<dbReference type="GO" id="GO:0005694">
    <property type="term" value="C:chromosome"/>
    <property type="evidence" value="ECO:0007669"/>
    <property type="project" value="UniProtKB-SubCell"/>
</dbReference>
<protein>
    <recommendedName>
        <fullName evidence="16">Histone deacetylase 8</fullName>
        <ecNumber evidence="6">3.5.1.98</ecNumber>
    </recommendedName>
    <alternativeName>
        <fullName evidence="17">Protein deacetylase HDAC8</fullName>
    </alternativeName>
    <alternativeName>
        <fullName evidence="18">Protein decrotonylase HDAC8</fullName>
    </alternativeName>
</protein>
<dbReference type="Proteomes" id="UP001497482">
    <property type="component" value="Chromosome 19"/>
</dbReference>
<evidence type="ECO:0000256" key="13">
    <source>
        <dbReference type="ARBA" id="ARBA00023015"/>
    </source>
</evidence>
<keyword evidence="12" id="KW-0156">Chromatin regulator</keyword>
<evidence type="ECO:0000256" key="18">
    <source>
        <dbReference type="ARBA" id="ARBA00042783"/>
    </source>
</evidence>
<dbReference type="GO" id="GO:0141221">
    <property type="term" value="F:histone deacetylase activity, hydrolytic mechanism"/>
    <property type="evidence" value="ECO:0007669"/>
    <property type="project" value="UniProtKB-EC"/>
</dbReference>
<evidence type="ECO:0000256" key="4">
    <source>
        <dbReference type="ARBA" id="ARBA00004496"/>
    </source>
</evidence>
<evidence type="ECO:0000256" key="2">
    <source>
        <dbReference type="ARBA" id="ARBA00004123"/>
    </source>
</evidence>
<evidence type="ECO:0000256" key="5">
    <source>
        <dbReference type="ARBA" id="ARBA00006457"/>
    </source>
</evidence>
<evidence type="ECO:0000256" key="21">
    <source>
        <dbReference type="ARBA" id="ARBA00049416"/>
    </source>
</evidence>
<evidence type="ECO:0000256" key="15">
    <source>
        <dbReference type="ARBA" id="ARBA00023242"/>
    </source>
</evidence>
<comment type="similarity">
    <text evidence="5">Belongs to the histone deacetylase family. HD type 1 subfamily.</text>
</comment>
<evidence type="ECO:0000256" key="12">
    <source>
        <dbReference type="ARBA" id="ARBA00022853"/>
    </source>
</evidence>
<comment type="catalytic activity">
    <reaction evidence="21">
        <text>N(6)-acetyl-L-lysyl-[histone] + H2O = L-lysyl-[histone] + acetate</text>
        <dbReference type="Rhea" id="RHEA:58196"/>
        <dbReference type="Rhea" id="RHEA-COMP:9845"/>
        <dbReference type="Rhea" id="RHEA-COMP:11338"/>
        <dbReference type="ChEBI" id="CHEBI:15377"/>
        <dbReference type="ChEBI" id="CHEBI:29969"/>
        <dbReference type="ChEBI" id="CHEBI:30089"/>
        <dbReference type="ChEBI" id="CHEBI:61930"/>
        <dbReference type="EC" id="3.5.1.98"/>
    </reaction>
    <physiologicalReaction direction="left-to-right" evidence="21">
        <dbReference type="Rhea" id="RHEA:58197"/>
    </physiologicalReaction>
</comment>
<keyword evidence="10" id="KW-0479">Metal-binding</keyword>
<evidence type="ECO:0000256" key="9">
    <source>
        <dbReference type="ARBA" id="ARBA00022491"/>
    </source>
</evidence>
<evidence type="ECO:0000256" key="19">
    <source>
        <dbReference type="ARBA" id="ARBA00049136"/>
    </source>
</evidence>
<evidence type="ECO:0000313" key="24">
    <source>
        <dbReference type="Proteomes" id="UP001497482"/>
    </source>
</evidence>
<evidence type="ECO:0000256" key="8">
    <source>
        <dbReference type="ARBA" id="ARBA00022490"/>
    </source>
</evidence>
<evidence type="ECO:0000256" key="1">
    <source>
        <dbReference type="ARBA" id="ARBA00001968"/>
    </source>
</evidence>
<keyword evidence="11" id="KW-0378">Hydrolase</keyword>
<dbReference type="EC" id="3.5.1.98" evidence="6"/>
<dbReference type="EMBL" id="OZ035841">
    <property type="protein sequence ID" value="CAL1589873.1"/>
    <property type="molecule type" value="Genomic_DNA"/>
</dbReference>
<evidence type="ECO:0000256" key="6">
    <source>
        <dbReference type="ARBA" id="ARBA00012111"/>
    </source>
</evidence>
<reference evidence="23 24" key="1">
    <citation type="submission" date="2024-04" db="EMBL/GenBank/DDBJ databases">
        <authorList>
            <person name="Waldvogel A.-M."/>
            <person name="Schoenle A."/>
        </authorList>
    </citation>
    <scope>NUCLEOTIDE SEQUENCE [LARGE SCALE GENOMIC DNA]</scope>
</reference>
<dbReference type="PRINTS" id="PR01271">
    <property type="entry name" value="HISDACETLASE"/>
</dbReference>
<dbReference type="InterPro" id="IPR023696">
    <property type="entry name" value="Ureohydrolase_dom_sf"/>
</dbReference>
<dbReference type="InterPro" id="IPR000286">
    <property type="entry name" value="HDACs"/>
</dbReference>
<accession>A0AAV2KIN6</accession>
<keyword evidence="24" id="KW-1185">Reference proteome</keyword>
<evidence type="ECO:0000256" key="14">
    <source>
        <dbReference type="ARBA" id="ARBA00023163"/>
    </source>
</evidence>
<evidence type="ECO:0000256" key="3">
    <source>
        <dbReference type="ARBA" id="ARBA00004286"/>
    </source>
</evidence>
<comment type="subcellular location">
    <subcellularLocation>
        <location evidence="3">Chromosome</location>
    </subcellularLocation>
    <subcellularLocation>
        <location evidence="4">Cytoplasm</location>
    </subcellularLocation>
    <subcellularLocation>
        <location evidence="2">Nucleus</location>
    </subcellularLocation>
</comment>
<keyword evidence="15" id="KW-0539">Nucleus</keyword>
<sequence length="185" mass="20160">MSVGAHGTDSSSSPRRVCYVYSPGYVEKCDSLSKVPNRASMVHSLIEAYGLLPHMRVLEPAVATTEEMAKFHSDSYLEHLQKISEEGDTDDPLSADYGLGYDCPIVEGVYDYAAAVGGATITAAQSLLQQQCDVAINWAGGWHHAKKDEASGFCYVNDAVLGILKLREKHERVLYVDVDLHHGDG</sequence>
<keyword evidence="14" id="KW-0804">Transcription</keyword>
<dbReference type="Gene3D" id="3.40.800.20">
    <property type="entry name" value="Histone deacetylase domain"/>
    <property type="match status" value="1"/>
</dbReference>
<dbReference type="InterPro" id="IPR003084">
    <property type="entry name" value="HDAC_I/II"/>
</dbReference>
<dbReference type="GO" id="GO:0046872">
    <property type="term" value="F:metal ion binding"/>
    <property type="evidence" value="ECO:0007669"/>
    <property type="project" value="UniProtKB-KW"/>
</dbReference>
<evidence type="ECO:0000256" key="10">
    <source>
        <dbReference type="ARBA" id="ARBA00022723"/>
    </source>
</evidence>
<dbReference type="GO" id="GO:0005737">
    <property type="term" value="C:cytoplasm"/>
    <property type="evidence" value="ECO:0007669"/>
    <property type="project" value="UniProtKB-SubCell"/>
</dbReference>